<feature type="compositionally biased region" description="Basic and acidic residues" evidence="1">
    <location>
        <begin position="189"/>
        <end position="200"/>
    </location>
</feature>
<proteinExistence type="predicted"/>
<evidence type="ECO:0000256" key="2">
    <source>
        <dbReference type="SAM" id="SignalP"/>
    </source>
</evidence>
<feature type="compositionally biased region" description="Basic and acidic residues" evidence="1">
    <location>
        <begin position="57"/>
        <end position="77"/>
    </location>
</feature>
<dbReference type="EMBL" id="ML976659">
    <property type="protein sequence ID" value="KAF1978752.1"/>
    <property type="molecule type" value="Genomic_DNA"/>
</dbReference>
<reference evidence="3" key="1">
    <citation type="journal article" date="2020" name="Stud. Mycol.">
        <title>101 Dothideomycetes genomes: a test case for predicting lifestyles and emergence of pathogens.</title>
        <authorList>
            <person name="Haridas S."/>
            <person name="Albert R."/>
            <person name="Binder M."/>
            <person name="Bloem J."/>
            <person name="Labutti K."/>
            <person name="Salamov A."/>
            <person name="Andreopoulos B."/>
            <person name="Baker S."/>
            <person name="Barry K."/>
            <person name="Bills G."/>
            <person name="Bluhm B."/>
            <person name="Cannon C."/>
            <person name="Castanera R."/>
            <person name="Culley D."/>
            <person name="Daum C."/>
            <person name="Ezra D."/>
            <person name="Gonzalez J."/>
            <person name="Henrissat B."/>
            <person name="Kuo A."/>
            <person name="Liang C."/>
            <person name="Lipzen A."/>
            <person name="Lutzoni F."/>
            <person name="Magnuson J."/>
            <person name="Mondo S."/>
            <person name="Nolan M."/>
            <person name="Ohm R."/>
            <person name="Pangilinan J."/>
            <person name="Park H.-J."/>
            <person name="Ramirez L."/>
            <person name="Alfaro M."/>
            <person name="Sun H."/>
            <person name="Tritt A."/>
            <person name="Yoshinaga Y."/>
            <person name="Zwiers L.-H."/>
            <person name="Turgeon B."/>
            <person name="Goodwin S."/>
            <person name="Spatafora J."/>
            <person name="Crous P."/>
            <person name="Grigoriev I."/>
        </authorList>
    </citation>
    <scope>NUCLEOTIDE SEQUENCE</scope>
    <source>
        <strain evidence="3">CBS 107.79</strain>
    </source>
</reference>
<protein>
    <submittedName>
        <fullName evidence="3">Uncharacterized protein</fullName>
    </submittedName>
</protein>
<keyword evidence="2" id="KW-0732">Signal</keyword>
<feature type="chain" id="PRO_5025580227" evidence="2">
    <location>
        <begin position="17"/>
        <end position="266"/>
    </location>
</feature>
<feature type="compositionally biased region" description="Polar residues" evidence="1">
    <location>
        <begin position="203"/>
        <end position="218"/>
    </location>
</feature>
<keyword evidence="4" id="KW-1185">Reference proteome</keyword>
<feature type="region of interest" description="Disordered" evidence="1">
    <location>
        <begin position="44"/>
        <end position="241"/>
    </location>
</feature>
<sequence>MRLIIIAATFALAIFAGPVPEPEPIYKSNGLSVGSGLSVDSKRNAAPALGPPPFRVDSVEWSKRNPKPFDRGSHPGESESSVGLKRAMAHHPRSPALNRGTPYPGNEKSRTATLITMERGGGRTQARGAGRTEARNLRNEGQPHGLKHKGSRDVEEVDVEARAVSNGSRDAEAEPTVRPQKPSGGGGGADRRANEGRDAELGTTRTGADSISATSVTDGMSAFSPGAANLDPVPQHNTTDLQAGSITDTATRCLMGLSSICNFSFS</sequence>
<name>A0A6A5VSQ9_9PLEO</name>
<evidence type="ECO:0000313" key="4">
    <source>
        <dbReference type="Proteomes" id="UP000800036"/>
    </source>
</evidence>
<feature type="signal peptide" evidence="2">
    <location>
        <begin position="1"/>
        <end position="16"/>
    </location>
</feature>
<evidence type="ECO:0000313" key="3">
    <source>
        <dbReference type="EMBL" id="KAF1978752.1"/>
    </source>
</evidence>
<organism evidence="3 4">
    <name type="scientific">Bimuria novae-zelandiae CBS 107.79</name>
    <dbReference type="NCBI Taxonomy" id="1447943"/>
    <lineage>
        <taxon>Eukaryota</taxon>
        <taxon>Fungi</taxon>
        <taxon>Dikarya</taxon>
        <taxon>Ascomycota</taxon>
        <taxon>Pezizomycotina</taxon>
        <taxon>Dothideomycetes</taxon>
        <taxon>Pleosporomycetidae</taxon>
        <taxon>Pleosporales</taxon>
        <taxon>Massarineae</taxon>
        <taxon>Didymosphaeriaceae</taxon>
        <taxon>Bimuria</taxon>
    </lineage>
</organism>
<gene>
    <name evidence="3" type="ORF">BU23DRAFT_647157</name>
</gene>
<evidence type="ECO:0000256" key="1">
    <source>
        <dbReference type="SAM" id="MobiDB-lite"/>
    </source>
</evidence>
<dbReference type="AlphaFoldDB" id="A0A6A5VSQ9"/>
<accession>A0A6A5VSQ9</accession>
<dbReference type="Proteomes" id="UP000800036">
    <property type="component" value="Unassembled WGS sequence"/>
</dbReference>